<keyword evidence="2" id="KW-1185">Reference proteome</keyword>
<organism evidence="1 2">
    <name type="scientific">Rothia santali</name>
    <dbReference type="NCBI Taxonomy" id="2949643"/>
    <lineage>
        <taxon>Bacteria</taxon>
        <taxon>Bacillati</taxon>
        <taxon>Actinomycetota</taxon>
        <taxon>Actinomycetes</taxon>
        <taxon>Micrococcales</taxon>
        <taxon>Micrococcaceae</taxon>
        <taxon>Rothia</taxon>
    </lineage>
</organism>
<dbReference type="PROSITE" id="PS00175">
    <property type="entry name" value="PG_MUTASE"/>
    <property type="match status" value="1"/>
</dbReference>
<sequence length="219" mass="23232">MRVLMIRHGQTPSNVDGLLDAGYPGPGLTSLGERQASAIPEVLSRRELGALAVSNLTRTSLTAAPLAAQRGLDPVVLEGLREIDAGDLEMSADPLDHQEYLATAFAWASGDLRRHLPGAEDGRAFLERFDAAMARLAELGHQSVALFSHGAALRTWTAARVAGVDVEEMERVPLDNTGSFDVEGDPDVGWRLVSWSADPIGGKRLAGVAAEDPTGESVD</sequence>
<dbReference type="GO" id="GO:0016791">
    <property type="term" value="F:phosphatase activity"/>
    <property type="evidence" value="ECO:0007669"/>
    <property type="project" value="TreeGrafter"/>
</dbReference>
<dbReference type="InterPro" id="IPR013078">
    <property type="entry name" value="His_Pase_superF_clade-1"/>
</dbReference>
<dbReference type="EMBL" id="JANAFB010000019">
    <property type="protein sequence ID" value="MCP3426165.1"/>
    <property type="molecule type" value="Genomic_DNA"/>
</dbReference>
<dbReference type="AlphaFoldDB" id="A0A9X2HDA9"/>
<evidence type="ECO:0000313" key="2">
    <source>
        <dbReference type="Proteomes" id="UP001139502"/>
    </source>
</evidence>
<dbReference type="PANTHER" id="PTHR48100:SF58">
    <property type="entry name" value="PE-PGRS FAMILY PROTEIN PE_PGRS11"/>
    <property type="match status" value="1"/>
</dbReference>
<evidence type="ECO:0000313" key="1">
    <source>
        <dbReference type="EMBL" id="MCP3426165.1"/>
    </source>
</evidence>
<protein>
    <submittedName>
        <fullName evidence="1">Histidine phosphatase family protein</fullName>
    </submittedName>
</protein>
<dbReference type="PANTHER" id="PTHR48100">
    <property type="entry name" value="BROAD-SPECIFICITY PHOSPHATASE YOR283W-RELATED"/>
    <property type="match status" value="1"/>
</dbReference>
<dbReference type="Gene3D" id="3.40.50.1240">
    <property type="entry name" value="Phosphoglycerate mutase-like"/>
    <property type="match status" value="1"/>
</dbReference>
<reference evidence="1" key="1">
    <citation type="submission" date="2022-06" db="EMBL/GenBank/DDBJ databases">
        <title>Rothia sp. isolated from sandalwood seedling.</title>
        <authorList>
            <person name="Tuikhar N."/>
            <person name="Kirdat K."/>
            <person name="Thorat V."/>
            <person name="Swetha P."/>
            <person name="Padma S."/>
            <person name="Sundararaj R."/>
            <person name="Yadav A."/>
        </authorList>
    </citation>
    <scope>NUCLEOTIDE SEQUENCE</scope>
    <source>
        <strain evidence="1">AR01</strain>
    </source>
</reference>
<comment type="caution">
    <text evidence="1">The sequence shown here is derived from an EMBL/GenBank/DDBJ whole genome shotgun (WGS) entry which is preliminary data.</text>
</comment>
<dbReference type="InterPro" id="IPR029033">
    <property type="entry name" value="His_PPase_superfam"/>
</dbReference>
<dbReference type="SUPFAM" id="SSF53254">
    <property type="entry name" value="Phosphoglycerate mutase-like"/>
    <property type="match status" value="1"/>
</dbReference>
<dbReference type="GO" id="GO:0005737">
    <property type="term" value="C:cytoplasm"/>
    <property type="evidence" value="ECO:0007669"/>
    <property type="project" value="TreeGrafter"/>
</dbReference>
<dbReference type="Pfam" id="PF00300">
    <property type="entry name" value="His_Phos_1"/>
    <property type="match status" value="1"/>
</dbReference>
<name>A0A9X2HDA9_9MICC</name>
<accession>A0A9X2HDA9</accession>
<dbReference type="RefSeq" id="WP_254166701.1">
    <property type="nucleotide sequence ID" value="NZ_JANAFB010000019.1"/>
</dbReference>
<dbReference type="CDD" id="cd07067">
    <property type="entry name" value="HP_PGM_like"/>
    <property type="match status" value="1"/>
</dbReference>
<gene>
    <name evidence="1" type="ORF">NBM05_09140</name>
</gene>
<dbReference type="InterPro" id="IPR001345">
    <property type="entry name" value="PG/BPGM_mutase_AS"/>
</dbReference>
<dbReference type="SMART" id="SM00855">
    <property type="entry name" value="PGAM"/>
    <property type="match status" value="1"/>
</dbReference>
<dbReference type="Proteomes" id="UP001139502">
    <property type="component" value="Unassembled WGS sequence"/>
</dbReference>
<proteinExistence type="predicted"/>
<dbReference type="InterPro" id="IPR050275">
    <property type="entry name" value="PGM_Phosphatase"/>
</dbReference>